<dbReference type="Proteomes" id="UP000250028">
    <property type="component" value="Unassembled WGS sequence"/>
</dbReference>
<evidence type="ECO:0000256" key="12">
    <source>
        <dbReference type="ARBA" id="ARBA00022917"/>
    </source>
</evidence>
<dbReference type="NCBIfam" id="TIGR00472">
    <property type="entry name" value="pheT_bact"/>
    <property type="match status" value="1"/>
</dbReference>
<dbReference type="InterPro" id="IPR005121">
    <property type="entry name" value="Fdx_antiC-bd"/>
</dbReference>
<dbReference type="Pfam" id="PF03484">
    <property type="entry name" value="B5"/>
    <property type="match status" value="1"/>
</dbReference>
<evidence type="ECO:0000256" key="13">
    <source>
        <dbReference type="ARBA" id="ARBA00023146"/>
    </source>
</evidence>
<evidence type="ECO:0000256" key="9">
    <source>
        <dbReference type="ARBA" id="ARBA00022840"/>
    </source>
</evidence>
<name>A0A2Y9BTL7_9MICO</name>
<keyword evidence="8 15" id="KW-0547">Nucleotide-binding</keyword>
<dbReference type="Pfam" id="PF03147">
    <property type="entry name" value="FDX-ACB"/>
    <property type="match status" value="1"/>
</dbReference>
<evidence type="ECO:0000256" key="15">
    <source>
        <dbReference type="HAMAP-Rule" id="MF_00283"/>
    </source>
</evidence>
<reference evidence="21" key="1">
    <citation type="submission" date="2016-10" db="EMBL/GenBank/DDBJ databases">
        <authorList>
            <person name="Varghese N."/>
            <person name="Submissions S."/>
        </authorList>
    </citation>
    <scope>NUCLEOTIDE SEQUENCE [LARGE SCALE GENOMIC DNA]</scope>
    <source>
        <strain evidence="21">DSM 22951</strain>
    </source>
</reference>
<dbReference type="Gene3D" id="2.40.50.140">
    <property type="entry name" value="Nucleic acid-binding proteins"/>
    <property type="match status" value="1"/>
</dbReference>
<dbReference type="PROSITE" id="PS50886">
    <property type="entry name" value="TRBD"/>
    <property type="match status" value="1"/>
</dbReference>
<dbReference type="InterPro" id="IPR036690">
    <property type="entry name" value="Fdx_antiC-bd_sf"/>
</dbReference>
<feature type="domain" description="B5" evidence="19">
    <location>
        <begin position="421"/>
        <end position="496"/>
    </location>
</feature>
<dbReference type="InterPro" id="IPR020825">
    <property type="entry name" value="Phe-tRNA_synthase-like_B3/B4"/>
</dbReference>
<dbReference type="Gene3D" id="3.50.40.10">
    <property type="entry name" value="Phenylalanyl-trna Synthetase, Chain B, domain 3"/>
    <property type="match status" value="1"/>
</dbReference>
<dbReference type="SMART" id="SM00874">
    <property type="entry name" value="B5"/>
    <property type="match status" value="1"/>
</dbReference>
<dbReference type="InterPro" id="IPR005147">
    <property type="entry name" value="tRNA_synthase_B5-dom"/>
</dbReference>
<evidence type="ECO:0000256" key="10">
    <source>
        <dbReference type="ARBA" id="ARBA00022842"/>
    </source>
</evidence>
<dbReference type="Gene3D" id="3.30.930.10">
    <property type="entry name" value="Bira Bifunctional Protein, Domain 2"/>
    <property type="match status" value="1"/>
</dbReference>
<feature type="binding site" evidence="15">
    <location>
        <position position="484"/>
    </location>
    <ligand>
        <name>Mg(2+)</name>
        <dbReference type="ChEBI" id="CHEBI:18420"/>
        <note>shared with alpha subunit</note>
    </ligand>
</feature>
<feature type="binding site" evidence="15">
    <location>
        <position position="483"/>
    </location>
    <ligand>
        <name>Mg(2+)</name>
        <dbReference type="ChEBI" id="CHEBI:18420"/>
        <note>shared with alpha subunit</note>
    </ligand>
</feature>
<dbReference type="InterPro" id="IPR002547">
    <property type="entry name" value="tRNA-bd_dom"/>
</dbReference>
<evidence type="ECO:0000256" key="1">
    <source>
        <dbReference type="ARBA" id="ARBA00004496"/>
    </source>
</evidence>
<evidence type="ECO:0000259" key="18">
    <source>
        <dbReference type="PROSITE" id="PS51447"/>
    </source>
</evidence>
<feature type="domain" description="FDX-ACB" evidence="18">
    <location>
        <begin position="747"/>
        <end position="840"/>
    </location>
</feature>
<dbReference type="AlphaFoldDB" id="A0A2Y9BTL7"/>
<keyword evidence="10 15" id="KW-0460">Magnesium</keyword>
<dbReference type="CDD" id="cd02796">
    <property type="entry name" value="tRNA_bind_bactPheRS"/>
    <property type="match status" value="1"/>
</dbReference>
<dbReference type="GO" id="GO:0009328">
    <property type="term" value="C:phenylalanine-tRNA ligase complex"/>
    <property type="evidence" value="ECO:0007669"/>
    <property type="project" value="TreeGrafter"/>
</dbReference>
<dbReference type="InterPro" id="IPR041616">
    <property type="entry name" value="PheRS_beta_core"/>
</dbReference>
<dbReference type="Pfam" id="PF03483">
    <property type="entry name" value="B3_4"/>
    <property type="match status" value="1"/>
</dbReference>
<dbReference type="FunFam" id="3.50.40.10:FF:000001">
    <property type="entry name" value="Phenylalanine--tRNA ligase beta subunit"/>
    <property type="match status" value="1"/>
</dbReference>
<evidence type="ECO:0000256" key="7">
    <source>
        <dbReference type="ARBA" id="ARBA00022723"/>
    </source>
</evidence>
<dbReference type="PROSITE" id="PS51447">
    <property type="entry name" value="FDX_ACB"/>
    <property type="match status" value="1"/>
</dbReference>
<dbReference type="SMART" id="SM00896">
    <property type="entry name" value="FDX-ACB"/>
    <property type="match status" value="1"/>
</dbReference>
<gene>
    <name evidence="15" type="primary">pheT</name>
    <name evidence="20" type="ORF">SAMN04489750_1519</name>
</gene>
<dbReference type="PROSITE" id="PS51483">
    <property type="entry name" value="B5"/>
    <property type="match status" value="1"/>
</dbReference>
<dbReference type="SUPFAM" id="SSF55681">
    <property type="entry name" value="Class II aaRS and biotin synthetases"/>
    <property type="match status" value="1"/>
</dbReference>
<evidence type="ECO:0000256" key="14">
    <source>
        <dbReference type="ARBA" id="ARBA00049255"/>
    </source>
</evidence>
<evidence type="ECO:0000256" key="5">
    <source>
        <dbReference type="ARBA" id="ARBA00022555"/>
    </source>
</evidence>
<evidence type="ECO:0000256" key="8">
    <source>
        <dbReference type="ARBA" id="ARBA00022741"/>
    </source>
</evidence>
<dbReference type="GO" id="GO:0000049">
    <property type="term" value="F:tRNA binding"/>
    <property type="evidence" value="ECO:0007669"/>
    <property type="project" value="UniProtKB-UniRule"/>
</dbReference>
<evidence type="ECO:0000259" key="19">
    <source>
        <dbReference type="PROSITE" id="PS51483"/>
    </source>
</evidence>
<comment type="subunit">
    <text evidence="3 15">Tetramer of two alpha and two beta subunits.</text>
</comment>
<dbReference type="GO" id="GO:0006432">
    <property type="term" value="P:phenylalanyl-tRNA aminoacylation"/>
    <property type="evidence" value="ECO:0007669"/>
    <property type="project" value="UniProtKB-UniRule"/>
</dbReference>
<comment type="catalytic activity">
    <reaction evidence="14 15">
        <text>tRNA(Phe) + L-phenylalanine + ATP = L-phenylalanyl-tRNA(Phe) + AMP + diphosphate + H(+)</text>
        <dbReference type="Rhea" id="RHEA:19413"/>
        <dbReference type="Rhea" id="RHEA-COMP:9668"/>
        <dbReference type="Rhea" id="RHEA-COMP:9699"/>
        <dbReference type="ChEBI" id="CHEBI:15378"/>
        <dbReference type="ChEBI" id="CHEBI:30616"/>
        <dbReference type="ChEBI" id="CHEBI:33019"/>
        <dbReference type="ChEBI" id="CHEBI:58095"/>
        <dbReference type="ChEBI" id="CHEBI:78442"/>
        <dbReference type="ChEBI" id="CHEBI:78531"/>
        <dbReference type="ChEBI" id="CHEBI:456215"/>
        <dbReference type="EC" id="6.1.1.20"/>
    </reaction>
</comment>
<dbReference type="InterPro" id="IPR005146">
    <property type="entry name" value="B3/B4_tRNA-bd"/>
</dbReference>
<evidence type="ECO:0000256" key="2">
    <source>
        <dbReference type="ARBA" id="ARBA00008653"/>
    </source>
</evidence>
<dbReference type="RefSeq" id="WP_109684800.1">
    <property type="nucleotide sequence ID" value="NZ_QGDN01000001.1"/>
</dbReference>
<dbReference type="PANTHER" id="PTHR10947">
    <property type="entry name" value="PHENYLALANYL-TRNA SYNTHETASE BETA CHAIN AND LEUCINE-RICH REPEAT-CONTAINING PROTEIN 47"/>
    <property type="match status" value="1"/>
</dbReference>
<dbReference type="Pfam" id="PF01588">
    <property type="entry name" value="tRNA_bind"/>
    <property type="match status" value="1"/>
</dbReference>
<dbReference type="SMART" id="SM00873">
    <property type="entry name" value="B3_4"/>
    <property type="match status" value="1"/>
</dbReference>
<evidence type="ECO:0000256" key="11">
    <source>
        <dbReference type="ARBA" id="ARBA00022884"/>
    </source>
</evidence>
<keyword evidence="12 15" id="KW-0648">Protein biosynthesis</keyword>
<dbReference type="Gene3D" id="3.30.56.10">
    <property type="match status" value="2"/>
</dbReference>
<keyword evidence="4 15" id="KW-0963">Cytoplasm</keyword>
<dbReference type="FunFam" id="3.30.70.380:FF:000001">
    <property type="entry name" value="Phenylalanine--tRNA ligase beta subunit"/>
    <property type="match status" value="1"/>
</dbReference>
<dbReference type="SUPFAM" id="SSF54991">
    <property type="entry name" value="Anticodon-binding domain of PheRS"/>
    <property type="match status" value="1"/>
</dbReference>
<keyword evidence="13 15" id="KW-0030">Aminoacyl-tRNA synthetase</keyword>
<comment type="similarity">
    <text evidence="2 15">Belongs to the phenylalanyl-tRNA synthetase beta subunit family. Type 1 subfamily.</text>
</comment>
<keyword evidence="5 16" id="KW-0820">tRNA-binding</keyword>
<dbReference type="GO" id="GO:0005524">
    <property type="term" value="F:ATP binding"/>
    <property type="evidence" value="ECO:0007669"/>
    <property type="project" value="UniProtKB-UniRule"/>
</dbReference>
<dbReference type="InterPro" id="IPR045864">
    <property type="entry name" value="aa-tRNA-synth_II/BPL/LPL"/>
</dbReference>
<evidence type="ECO:0000313" key="21">
    <source>
        <dbReference type="Proteomes" id="UP000250028"/>
    </source>
</evidence>
<dbReference type="Pfam" id="PF17759">
    <property type="entry name" value="tRNA_synthFbeta"/>
    <property type="match status" value="1"/>
</dbReference>
<dbReference type="InterPro" id="IPR009061">
    <property type="entry name" value="DNA-bd_dom_put_sf"/>
</dbReference>
<dbReference type="InterPro" id="IPR033714">
    <property type="entry name" value="tRNA_bind_bactPheRS"/>
</dbReference>
<dbReference type="GO" id="GO:0004826">
    <property type="term" value="F:phenylalanine-tRNA ligase activity"/>
    <property type="evidence" value="ECO:0007669"/>
    <property type="project" value="UniProtKB-UniRule"/>
</dbReference>
<dbReference type="InterPro" id="IPR004532">
    <property type="entry name" value="Phe-tRNA-ligase_IIc_bsu_bact"/>
</dbReference>
<dbReference type="FunFam" id="3.30.56.10:FF:000002">
    <property type="entry name" value="Phenylalanine--tRNA ligase beta subunit"/>
    <property type="match status" value="1"/>
</dbReference>
<evidence type="ECO:0000256" key="3">
    <source>
        <dbReference type="ARBA" id="ARBA00011209"/>
    </source>
</evidence>
<dbReference type="InterPro" id="IPR045060">
    <property type="entry name" value="Phe-tRNA-ligase_IIc_bsu"/>
</dbReference>
<dbReference type="OrthoDB" id="9805455at2"/>
<keyword evidence="6 15" id="KW-0436">Ligase</keyword>
<keyword evidence="7 15" id="KW-0479">Metal-binding</keyword>
<keyword evidence="21" id="KW-1185">Reference proteome</keyword>
<feature type="domain" description="TRNA-binding" evidence="17">
    <location>
        <begin position="40"/>
        <end position="155"/>
    </location>
</feature>
<dbReference type="HAMAP" id="MF_00283">
    <property type="entry name" value="Phe_tRNA_synth_beta1"/>
    <property type="match status" value="1"/>
</dbReference>
<dbReference type="Gene3D" id="3.30.70.380">
    <property type="entry name" value="Ferrodoxin-fold anticodon-binding domain"/>
    <property type="match status" value="1"/>
</dbReference>
<feature type="binding site" evidence="15">
    <location>
        <position position="480"/>
    </location>
    <ligand>
        <name>Mg(2+)</name>
        <dbReference type="ChEBI" id="CHEBI:18420"/>
        <note>shared with alpha subunit</note>
    </ligand>
</feature>
<keyword evidence="11 16" id="KW-0694">RNA-binding</keyword>
<evidence type="ECO:0000256" key="6">
    <source>
        <dbReference type="ARBA" id="ARBA00022598"/>
    </source>
</evidence>
<evidence type="ECO:0000256" key="4">
    <source>
        <dbReference type="ARBA" id="ARBA00022490"/>
    </source>
</evidence>
<dbReference type="CDD" id="cd00769">
    <property type="entry name" value="PheRS_beta_core"/>
    <property type="match status" value="1"/>
</dbReference>
<evidence type="ECO:0000259" key="17">
    <source>
        <dbReference type="PROSITE" id="PS50886"/>
    </source>
</evidence>
<feature type="binding site" evidence="15">
    <location>
        <position position="474"/>
    </location>
    <ligand>
        <name>Mg(2+)</name>
        <dbReference type="ChEBI" id="CHEBI:18420"/>
        <note>shared with alpha subunit</note>
    </ligand>
</feature>
<dbReference type="SUPFAM" id="SSF50249">
    <property type="entry name" value="Nucleic acid-binding proteins"/>
    <property type="match status" value="1"/>
</dbReference>
<dbReference type="SUPFAM" id="SSF56037">
    <property type="entry name" value="PheT/TilS domain"/>
    <property type="match status" value="1"/>
</dbReference>
<dbReference type="InterPro" id="IPR012340">
    <property type="entry name" value="NA-bd_OB-fold"/>
</dbReference>
<dbReference type="EMBL" id="UESZ01000001">
    <property type="protein sequence ID" value="SSA34212.1"/>
    <property type="molecule type" value="Genomic_DNA"/>
</dbReference>
<accession>A0A2Y9BTL7</accession>
<comment type="subcellular location">
    <subcellularLocation>
        <location evidence="1 15">Cytoplasm</location>
    </subcellularLocation>
</comment>
<proteinExistence type="inferred from homology"/>
<evidence type="ECO:0000256" key="16">
    <source>
        <dbReference type="PROSITE-ProRule" id="PRU00209"/>
    </source>
</evidence>
<dbReference type="GO" id="GO:0000287">
    <property type="term" value="F:magnesium ion binding"/>
    <property type="evidence" value="ECO:0007669"/>
    <property type="project" value="UniProtKB-UniRule"/>
</dbReference>
<dbReference type="EC" id="6.1.1.20" evidence="15"/>
<protein>
    <recommendedName>
        <fullName evidence="15">Phenylalanine--tRNA ligase beta subunit</fullName>
        <ecNumber evidence="15">6.1.1.20</ecNumber>
    </recommendedName>
    <alternativeName>
        <fullName evidence="15">Phenylalanyl-tRNA synthetase beta subunit</fullName>
        <shortName evidence="15">PheRS</shortName>
    </alternativeName>
</protein>
<dbReference type="PANTHER" id="PTHR10947:SF0">
    <property type="entry name" value="PHENYLALANINE--TRNA LIGASE BETA SUBUNIT"/>
    <property type="match status" value="1"/>
</dbReference>
<organism evidence="20 21">
    <name type="scientific">Branchiibius hedensis</name>
    <dbReference type="NCBI Taxonomy" id="672460"/>
    <lineage>
        <taxon>Bacteria</taxon>
        <taxon>Bacillati</taxon>
        <taxon>Actinomycetota</taxon>
        <taxon>Actinomycetes</taxon>
        <taxon>Micrococcales</taxon>
        <taxon>Dermacoccaceae</taxon>
        <taxon>Branchiibius</taxon>
    </lineage>
</organism>
<evidence type="ECO:0000313" key="20">
    <source>
        <dbReference type="EMBL" id="SSA34212.1"/>
    </source>
</evidence>
<sequence length="840" mass="88434">MRVPLDWLGEYVDLAPGVRGADVAAALVKVGLEEEGLHGGDLTGPLVVGKVLTQDPEPQKNGKVINWCTVDVGDANGTGEPQGIVCGAHNFGVGDFVVVVLPGAVLPGGFAIAARKTYGHVSAGMICAADELGLPDDGSGGIIQLAERLPGVDLTPGQDAIALLGLDRETVEINVTPDRGYCFSLRGVAREYSHATGAKFTDPVTALAQRAPAAGGAGFPVRLADDAPIRDRVGCSRYVARIVRGIDPSAPSPAWLATRLTEAGMRPISLPVDVTNYVMLALGQPLHAFDLATLNGGITVRRAAPGETLKTLDGVERKLFEEDLVIADDQRAIAIAGTMGGEATEVTDATTDILIEAARFDQTTVARSARRHKLPSEAAKRFERGVDPEIAAAAAQFAVELLVEDGGGRVDDGVTDVELPLPQVVIDFDPADAGRLVGVPYPATDVIDVLREIGCTVDGSGDTLHVTPPSWRPDLTTGPDLIEEVARIRGYEQIPSILPTPPGGRGLTHGQQVRRLVANVLAARGFDEVWSAPFVGDDVHEAFGWDPEQARARTVALVNPLSDEQPLFRISLLTTMVDVLRRNVSRGFSDVALFEIGLVAAIDGPLTQAPYSPVGVHPCDEALAAIRGSVPPQPRHLAFLLTGNRTPAGWTGAGRPADWTDTLETVQAIGEALAVPLTVTPEATAPFHPGRSGRVTAADGTFVGHVGELHPKTLQRLGLPPRVVGGQLLLDELIRLSEATPQATALSVMPMADSDVALLVDAAVPAAAVETALRKGAGELLESIELFDVYEGERIEAGKKSLAYRLVFRAPDRTLKTEEVNAFRDAAVARAADAVGAVQR</sequence>
<keyword evidence="9 15" id="KW-0067">ATP-binding</keyword>
<comment type="cofactor">
    <cofactor evidence="15">
        <name>Mg(2+)</name>
        <dbReference type="ChEBI" id="CHEBI:18420"/>
    </cofactor>
    <text evidence="15">Binds 2 magnesium ions per tetramer.</text>
</comment>
<dbReference type="SUPFAM" id="SSF46955">
    <property type="entry name" value="Putative DNA-binding domain"/>
    <property type="match status" value="1"/>
</dbReference>